<reference evidence="2" key="1">
    <citation type="journal article" date="2020" name="Phytopathology">
        <title>Genome Sequence Resources of Colletotrichum truncatum, C. plurivorum, C. musicola, and C. sojae: Four Species Pathogenic to Soybean (Glycine max).</title>
        <authorList>
            <person name="Rogerio F."/>
            <person name="Boufleur T.R."/>
            <person name="Ciampi-Guillardi M."/>
            <person name="Sukno S.A."/>
            <person name="Thon M.R."/>
            <person name="Massola Junior N.S."/>
            <person name="Baroncelli R."/>
        </authorList>
    </citation>
    <scope>NUCLEOTIDE SEQUENCE</scope>
    <source>
        <strain evidence="2">LFN0074</strain>
    </source>
</reference>
<dbReference type="EMBL" id="WIGM01001174">
    <property type="protein sequence ID" value="KAF6803794.1"/>
    <property type="molecule type" value="Genomic_DNA"/>
</dbReference>
<keyword evidence="1" id="KW-1133">Transmembrane helix</keyword>
<proteinExistence type="predicted"/>
<keyword evidence="1" id="KW-0472">Membrane</keyword>
<feature type="transmembrane region" description="Helical" evidence="1">
    <location>
        <begin position="69"/>
        <end position="96"/>
    </location>
</feature>
<organism evidence="2 3">
    <name type="scientific">Colletotrichum musicola</name>
    <dbReference type="NCBI Taxonomy" id="2175873"/>
    <lineage>
        <taxon>Eukaryota</taxon>
        <taxon>Fungi</taxon>
        <taxon>Dikarya</taxon>
        <taxon>Ascomycota</taxon>
        <taxon>Pezizomycotina</taxon>
        <taxon>Sordariomycetes</taxon>
        <taxon>Hypocreomycetidae</taxon>
        <taxon>Glomerellales</taxon>
        <taxon>Glomerellaceae</taxon>
        <taxon>Colletotrichum</taxon>
        <taxon>Colletotrichum orchidearum species complex</taxon>
    </lineage>
</organism>
<evidence type="ECO:0000313" key="2">
    <source>
        <dbReference type="EMBL" id="KAF6803794.1"/>
    </source>
</evidence>
<dbReference type="AlphaFoldDB" id="A0A8H6MP45"/>
<keyword evidence="3" id="KW-1185">Reference proteome</keyword>
<gene>
    <name evidence="2" type="ORF">CMUS01_15000</name>
</gene>
<accession>A0A8H6MP45</accession>
<comment type="caution">
    <text evidence="2">The sequence shown here is derived from an EMBL/GenBank/DDBJ whole genome shotgun (WGS) entry which is preliminary data.</text>
</comment>
<evidence type="ECO:0000313" key="3">
    <source>
        <dbReference type="Proteomes" id="UP000639643"/>
    </source>
</evidence>
<feature type="transmembrane region" description="Helical" evidence="1">
    <location>
        <begin position="131"/>
        <end position="154"/>
    </location>
</feature>
<keyword evidence="1" id="KW-0812">Transmembrane</keyword>
<protein>
    <submittedName>
        <fullName evidence="2">Uncharacterized protein</fullName>
    </submittedName>
</protein>
<evidence type="ECO:0000256" key="1">
    <source>
        <dbReference type="SAM" id="Phobius"/>
    </source>
</evidence>
<dbReference type="Proteomes" id="UP000639643">
    <property type="component" value="Unassembled WGS sequence"/>
</dbReference>
<feature type="transmembrane region" description="Helical" evidence="1">
    <location>
        <begin position="26"/>
        <end position="49"/>
    </location>
</feature>
<name>A0A8H6MP45_9PEZI</name>
<dbReference type="OrthoDB" id="3596604at2759"/>
<sequence>MPFAGLFAGHDGFRGLKARRRSRWRIYLGILTGWTITLAIVLIMFANLYFYSEMMEILSHETKRQVNTIVMALSLALSVTVLKGLNDFVATVRWWILSRRHHSLRKVGLILQAESVSRVILLAVKTRRLTVHLAACLWIILILMVQVALALLGLCFSIENQTALALVVQPGRVSVPDMSSIQTTKIIQNGPSSVAAQEYTANSYGQISLAFETDTTDRIPEIGGIWTPSDPLMFCNADHCKYIFHEKSVHLDTDGDGDIDYVDGDDGGNAGSLMVVATNRSLNSTATCRSWRVTSGGDGAQDSISLETSGDGPRDVLLPVRGGVNQTTFMTNTSQSCGGGCATVSAFEAAGPGQSWFYACNVTVSRVGNGTLPEHEASVELRSMAAASIALQGSGVSSLDSDDIQYQVYPAESVFGLPIKGLNDSMAMLMARFAIGTVAICGQSNEPIVIDGFAPVKGFQLVIDHWDYIYMILVSIALGQFVLAVATACISGRIEIPEGGPIAMAQVLRPIAQRLKSSDKADTMLSSDGPSGMWIYKAVETGEKGVYDLLMEERATGYSTDGVSVEMQRLQTLNFQSQLAS</sequence>